<dbReference type="EMBL" id="CP045871">
    <property type="protein sequence ID" value="QGG79927.1"/>
    <property type="molecule type" value="Genomic_DNA"/>
</dbReference>
<name>A0A5Q2QD60_9GAMM</name>
<sequence>MNYHNHDEIHLAARRLRAEYATAAIIRAVKFAVKTLTKKRAITATGVKPAAAL</sequence>
<evidence type="ECO:0000313" key="1">
    <source>
        <dbReference type="EMBL" id="QGG79927.1"/>
    </source>
</evidence>
<accession>A0A5Q2QD60</accession>
<reference evidence="1 2" key="1">
    <citation type="submission" date="2019-11" db="EMBL/GenBank/DDBJ databases">
        <authorList>
            <person name="Khan S.A."/>
            <person name="Jeon C.O."/>
            <person name="Chun B.H."/>
        </authorList>
    </citation>
    <scope>NUCLEOTIDE SEQUENCE [LARGE SCALE GENOMIC DNA]</scope>
    <source>
        <strain evidence="1 2">IMCC 1097</strain>
    </source>
</reference>
<dbReference type="RefSeq" id="WP_153713431.1">
    <property type="nucleotide sequence ID" value="NZ_CP045871.1"/>
</dbReference>
<dbReference type="AlphaFoldDB" id="A0A5Q2QD60"/>
<dbReference type="KEGG" id="llp:GH975_04770"/>
<organism evidence="1 2">
    <name type="scientific">Litorivicinus lipolyticus</name>
    <dbReference type="NCBI Taxonomy" id="418701"/>
    <lineage>
        <taxon>Bacteria</taxon>
        <taxon>Pseudomonadati</taxon>
        <taxon>Pseudomonadota</taxon>
        <taxon>Gammaproteobacteria</taxon>
        <taxon>Oceanospirillales</taxon>
        <taxon>Litorivicinaceae</taxon>
        <taxon>Litorivicinus</taxon>
    </lineage>
</organism>
<dbReference type="Proteomes" id="UP000388235">
    <property type="component" value="Chromosome"/>
</dbReference>
<gene>
    <name evidence="1" type="ORF">GH975_04770</name>
</gene>
<proteinExistence type="predicted"/>
<protein>
    <submittedName>
        <fullName evidence="1">Uncharacterized protein</fullName>
    </submittedName>
</protein>
<evidence type="ECO:0000313" key="2">
    <source>
        <dbReference type="Proteomes" id="UP000388235"/>
    </source>
</evidence>
<keyword evidence="2" id="KW-1185">Reference proteome</keyword>